<evidence type="ECO:0000313" key="2">
    <source>
        <dbReference type="EMBL" id="GBL91243.1"/>
    </source>
</evidence>
<evidence type="ECO:0000313" key="3">
    <source>
        <dbReference type="Proteomes" id="UP000499080"/>
    </source>
</evidence>
<organism evidence="2 3">
    <name type="scientific">Araneus ventricosus</name>
    <name type="common">Orbweaver spider</name>
    <name type="synonym">Epeira ventricosa</name>
    <dbReference type="NCBI Taxonomy" id="182803"/>
    <lineage>
        <taxon>Eukaryota</taxon>
        <taxon>Metazoa</taxon>
        <taxon>Ecdysozoa</taxon>
        <taxon>Arthropoda</taxon>
        <taxon>Chelicerata</taxon>
        <taxon>Arachnida</taxon>
        <taxon>Araneae</taxon>
        <taxon>Araneomorphae</taxon>
        <taxon>Entelegynae</taxon>
        <taxon>Araneoidea</taxon>
        <taxon>Araneidae</taxon>
        <taxon>Araneus</taxon>
    </lineage>
</organism>
<evidence type="ECO:0000256" key="1">
    <source>
        <dbReference type="SAM" id="MobiDB-lite"/>
    </source>
</evidence>
<comment type="caution">
    <text evidence="2">The sequence shown here is derived from an EMBL/GenBank/DDBJ whole genome shotgun (WGS) entry which is preliminary data.</text>
</comment>
<sequence>MITRPVYTKDLPWNWVSYQRPEVESYLGTDFVILNHGQMTGTIPSQTASLPRLTDHTRGRTCHSRRISCSLDPNEGSPAEMVFVPATGSSLDLHLALFLHHLLTKRKRCCVSLLEKGEGVRPSREVVSPSSPLACVHQHSRDPSSPMISGRTGWPARGVTAPDEIGMDRQSRFFPPFNAIG</sequence>
<dbReference type="EMBL" id="BGPR01000077">
    <property type="protein sequence ID" value="GBL91243.1"/>
    <property type="molecule type" value="Genomic_DNA"/>
</dbReference>
<gene>
    <name evidence="2" type="ORF">AVEN_195129_1</name>
</gene>
<dbReference type="Proteomes" id="UP000499080">
    <property type="component" value="Unassembled WGS sequence"/>
</dbReference>
<reference evidence="2 3" key="1">
    <citation type="journal article" date="2019" name="Sci. Rep.">
        <title>Orb-weaving spider Araneus ventricosus genome elucidates the spidroin gene catalogue.</title>
        <authorList>
            <person name="Kono N."/>
            <person name="Nakamura H."/>
            <person name="Ohtoshi R."/>
            <person name="Moran D.A.P."/>
            <person name="Shinohara A."/>
            <person name="Yoshida Y."/>
            <person name="Fujiwara M."/>
            <person name="Mori M."/>
            <person name="Tomita M."/>
            <person name="Arakawa K."/>
        </authorList>
    </citation>
    <scope>NUCLEOTIDE SEQUENCE [LARGE SCALE GENOMIC DNA]</scope>
</reference>
<protein>
    <submittedName>
        <fullName evidence="2">Uncharacterized protein</fullName>
    </submittedName>
</protein>
<proteinExistence type="predicted"/>
<keyword evidence="3" id="KW-1185">Reference proteome</keyword>
<feature type="region of interest" description="Disordered" evidence="1">
    <location>
        <begin position="123"/>
        <end position="154"/>
    </location>
</feature>
<accession>A0A4Y2BH06</accession>
<dbReference type="AlphaFoldDB" id="A0A4Y2BH06"/>
<name>A0A4Y2BH06_ARAVE</name>